<dbReference type="InParanoid" id="A9WHK2"/>
<dbReference type="PATRIC" id="fig|324602.8.peg.3535"/>
<dbReference type="KEGG" id="cau:Caur_3130"/>
<keyword evidence="1 2" id="KW-0238">DNA-binding</keyword>
<dbReference type="STRING" id="324602.Caur_3130"/>
<evidence type="ECO:0000313" key="6">
    <source>
        <dbReference type="Proteomes" id="UP000002008"/>
    </source>
</evidence>
<dbReference type="RefSeq" id="WP_012258981.1">
    <property type="nucleotide sequence ID" value="NC_010175.1"/>
</dbReference>
<dbReference type="Proteomes" id="UP000002008">
    <property type="component" value="Chromosome"/>
</dbReference>
<sequence>MESPNITIALALQILATEVDKPMRITQLCDVINERWSIRFSAGFVRSRLKNDYARLGWLRINQSQYLPLRVALEGVQFRCWPGQQHIESGSIPLILLYPFVSRVEDSITWIYDEEKKTLAVISLRDDVDSYHVVKLQKWFQKQHFAPGDSIIVKIHYRQIGVRLEQHLYFTHERAADFRAQAVIDQERELVEAAVEQYRKLGRDQPTPSDQIVLSAIAGKPWRTSYPGRPWQYLLHADGRLALISDGLLVQSTGLQISSGGPLHQPATMNSDIATLQSHLPIDLKPATPSSTSASRKAPALSPADLRAKILAEITALQQEIQHSREQDRQAGIWNGILTNRSREADLKEEEDVLMEELDDLVNDIFFEWQDSMLREADRISARLNEVLPLEVKRRLAQAEPEEVEGILSNQLPYLFQKAPDLFPRIDLPTSSLPKSVDTSFNQQQNLEEMGFEISDDWDDDFWDAEFDEDDIEDETEDDRYFQLIDQSLTLINLYIDYLQETGKKLSTARNYARPPRLYADFLASFYDRSLDQGDYATLDEFLFYYYPYHYAYSSGSEVREICIALKRFYAFLKERGLIDSDQFAEAMWQRRFQAAKLANLYKQLADKYADQTDLLEQLFTPYFSKR</sequence>
<reference evidence="6" key="1">
    <citation type="journal article" date="2011" name="BMC Genomics">
        <title>Complete genome sequence of the filamentous anoxygenic phototrophic bacterium Chloroflexus aurantiacus.</title>
        <authorList>
            <person name="Tang K.H."/>
            <person name="Barry K."/>
            <person name="Chertkov O."/>
            <person name="Dalin E."/>
            <person name="Han C.S."/>
            <person name="Hauser L.J."/>
            <person name="Honchak B.M."/>
            <person name="Karbach L.E."/>
            <person name="Land M.L."/>
            <person name="Lapidus A."/>
            <person name="Larimer F.W."/>
            <person name="Mikhailova N."/>
            <person name="Pitluck S."/>
            <person name="Pierson B.K."/>
            <person name="Blankenship R.E."/>
        </authorList>
    </citation>
    <scope>NUCLEOTIDE SEQUENCE [LARGE SCALE GENOMIC DNA]</scope>
    <source>
        <strain evidence="6">ATCC 29366 / DSM 635 / J-10-fl</strain>
    </source>
</reference>
<evidence type="ECO:0000256" key="2">
    <source>
        <dbReference type="PROSITE-ProRule" id="PRU01248"/>
    </source>
</evidence>
<feature type="domain" description="Core-binding (CB)" evidence="4">
    <location>
        <begin position="486"/>
        <end position="574"/>
    </location>
</feature>
<dbReference type="InterPro" id="IPR044068">
    <property type="entry name" value="CB"/>
</dbReference>
<dbReference type="EMBL" id="CP000909">
    <property type="protein sequence ID" value="ABY36328.1"/>
    <property type="molecule type" value="Genomic_DNA"/>
</dbReference>
<dbReference type="Gene3D" id="1.10.150.130">
    <property type="match status" value="1"/>
</dbReference>
<dbReference type="eggNOG" id="COG4974">
    <property type="taxonomic scope" value="Bacteria"/>
</dbReference>
<dbReference type="HOGENOM" id="CLU_435964_0_0_0"/>
<dbReference type="InterPro" id="IPR010998">
    <property type="entry name" value="Integrase_recombinase_N"/>
</dbReference>
<gene>
    <name evidence="5" type="ordered locus">Caur_3130</name>
</gene>
<evidence type="ECO:0000256" key="1">
    <source>
        <dbReference type="ARBA" id="ARBA00023125"/>
    </source>
</evidence>
<dbReference type="EnsemblBacteria" id="ABY36328">
    <property type="protein sequence ID" value="ABY36328"/>
    <property type="gene ID" value="Caur_3130"/>
</dbReference>
<feature type="coiled-coil region" evidence="3">
    <location>
        <begin position="307"/>
        <end position="364"/>
    </location>
</feature>
<dbReference type="GO" id="GO:0003677">
    <property type="term" value="F:DNA binding"/>
    <property type="evidence" value="ECO:0007669"/>
    <property type="project" value="UniProtKB-UniRule"/>
</dbReference>
<keyword evidence="6" id="KW-1185">Reference proteome</keyword>
<evidence type="ECO:0000256" key="3">
    <source>
        <dbReference type="SAM" id="Coils"/>
    </source>
</evidence>
<organism evidence="5 6">
    <name type="scientific">Chloroflexus aurantiacus (strain ATCC 29366 / DSM 635 / J-10-fl)</name>
    <dbReference type="NCBI Taxonomy" id="324602"/>
    <lineage>
        <taxon>Bacteria</taxon>
        <taxon>Bacillati</taxon>
        <taxon>Chloroflexota</taxon>
        <taxon>Chloroflexia</taxon>
        <taxon>Chloroflexales</taxon>
        <taxon>Chloroflexineae</taxon>
        <taxon>Chloroflexaceae</taxon>
        <taxon>Chloroflexus</taxon>
    </lineage>
</organism>
<name>A9WHK2_CHLAA</name>
<evidence type="ECO:0000313" key="5">
    <source>
        <dbReference type="EMBL" id="ABY36328.1"/>
    </source>
</evidence>
<dbReference type="AlphaFoldDB" id="A9WHK2"/>
<protein>
    <recommendedName>
        <fullName evidence="4">Core-binding (CB) domain-containing protein</fullName>
    </recommendedName>
</protein>
<keyword evidence="3" id="KW-0175">Coiled coil</keyword>
<dbReference type="PROSITE" id="PS51900">
    <property type="entry name" value="CB"/>
    <property type="match status" value="1"/>
</dbReference>
<accession>A9WHK2</accession>
<proteinExistence type="predicted"/>
<evidence type="ECO:0000259" key="4">
    <source>
        <dbReference type="PROSITE" id="PS51900"/>
    </source>
</evidence>